<keyword evidence="1" id="KW-0479">Metal-binding</keyword>
<reference evidence="3 4" key="1">
    <citation type="submission" date="2019-10" db="EMBL/GenBank/DDBJ databases">
        <title>Draft Genome Assembly of Rhodococcus zopfii DSM44189.</title>
        <authorList>
            <person name="Sutton J.M."/>
            <person name="Akob D.M."/>
            <person name="Bushman T.J."/>
        </authorList>
    </citation>
    <scope>NUCLEOTIDE SEQUENCE [LARGE SCALE GENOMIC DNA]</scope>
    <source>
        <strain evidence="3 4">DSM 44189</strain>
    </source>
</reference>
<dbReference type="InterPro" id="IPR050963">
    <property type="entry name" value="Sirohydro_Cobaltochel/CbiX"/>
</dbReference>
<name>A0ABU3WM49_9NOCA</name>
<proteinExistence type="predicted"/>
<dbReference type="EMBL" id="WBMO01000001">
    <property type="protein sequence ID" value="MDV2475079.1"/>
    <property type="molecule type" value="Genomic_DNA"/>
</dbReference>
<dbReference type="Proteomes" id="UP001275440">
    <property type="component" value="Unassembled WGS sequence"/>
</dbReference>
<dbReference type="Gene3D" id="3.40.50.1400">
    <property type="match status" value="2"/>
</dbReference>
<protein>
    <submittedName>
        <fullName evidence="3">Sirohydrochlorin chelatase</fullName>
    </submittedName>
</protein>
<keyword evidence="4" id="KW-1185">Reference proteome</keyword>
<keyword evidence="2" id="KW-0456">Lyase</keyword>
<dbReference type="RefSeq" id="WP_371306327.1">
    <property type="nucleotide sequence ID" value="NZ_JAWKJJ010000001.1"/>
</dbReference>
<dbReference type="PANTHER" id="PTHR33542">
    <property type="entry name" value="SIROHYDROCHLORIN FERROCHELATASE, CHLOROPLASTIC"/>
    <property type="match status" value="1"/>
</dbReference>
<dbReference type="CDD" id="cd03416">
    <property type="entry name" value="CbiX_SirB_N"/>
    <property type="match status" value="1"/>
</dbReference>
<dbReference type="SUPFAM" id="SSF53800">
    <property type="entry name" value="Chelatase"/>
    <property type="match status" value="1"/>
</dbReference>
<gene>
    <name evidence="3" type="ORF">F8M49_05935</name>
</gene>
<sequence length="249" mass="25887">MIPVIAVAHGSRDPRSAQAMAAALTALRARRPDWDVRLAFLDLNAPSVRQAVDAVAAEGHHRVVVVPLLLGSAFHARVDLPGILAEAHVRHPHLELVRTDVLGPDRLLVAAARNAVAATGVSRLDPSVGIAMCAVGSRRAGADAATAAVAPRLLAGTSWTHVRACFATSTPDVVGALTALREAGARRLVVAPWLLAPGLLWDRACDAAQSAFPDIRIATPLAAGDAVGRVVERRCLDALADSTGVLRSA</sequence>
<dbReference type="InterPro" id="IPR002762">
    <property type="entry name" value="CbiX-like"/>
</dbReference>
<accession>A0ABU3WM49</accession>
<evidence type="ECO:0000313" key="4">
    <source>
        <dbReference type="Proteomes" id="UP001275440"/>
    </source>
</evidence>
<organism evidence="3 4">
    <name type="scientific">Rhodococcus zopfii</name>
    <dbReference type="NCBI Taxonomy" id="43772"/>
    <lineage>
        <taxon>Bacteria</taxon>
        <taxon>Bacillati</taxon>
        <taxon>Actinomycetota</taxon>
        <taxon>Actinomycetes</taxon>
        <taxon>Mycobacteriales</taxon>
        <taxon>Nocardiaceae</taxon>
        <taxon>Rhodococcus</taxon>
    </lineage>
</organism>
<evidence type="ECO:0000313" key="3">
    <source>
        <dbReference type="EMBL" id="MDV2475079.1"/>
    </source>
</evidence>
<dbReference type="PANTHER" id="PTHR33542:SF5">
    <property type="entry name" value="FERROCHELATASE CHE1"/>
    <property type="match status" value="1"/>
</dbReference>
<evidence type="ECO:0000256" key="2">
    <source>
        <dbReference type="ARBA" id="ARBA00023239"/>
    </source>
</evidence>
<dbReference type="Pfam" id="PF01903">
    <property type="entry name" value="CbiX"/>
    <property type="match status" value="2"/>
</dbReference>
<evidence type="ECO:0000256" key="1">
    <source>
        <dbReference type="ARBA" id="ARBA00022723"/>
    </source>
</evidence>
<comment type="caution">
    <text evidence="3">The sequence shown here is derived from an EMBL/GenBank/DDBJ whole genome shotgun (WGS) entry which is preliminary data.</text>
</comment>